<protein>
    <submittedName>
        <fullName evidence="1">Uncharacterized protein</fullName>
    </submittedName>
</protein>
<dbReference type="EMBL" id="CABVLI010000004">
    <property type="protein sequence ID" value="VVS96931.1"/>
    <property type="molecule type" value="Genomic_DNA"/>
</dbReference>
<evidence type="ECO:0000313" key="2">
    <source>
        <dbReference type="Proteomes" id="UP000326857"/>
    </source>
</evidence>
<reference evidence="1 2" key="1">
    <citation type="submission" date="2019-09" db="EMBL/GenBank/DDBJ databases">
        <authorList>
            <person name="Dittami M. S."/>
        </authorList>
    </citation>
    <scope>NUCLEOTIDE SEQUENCE [LARGE SCALE GENOMIC DNA]</scope>
    <source>
        <strain evidence="1">SPHINGO391</strain>
    </source>
</reference>
<sequence length="78" mass="8383">MCADIPGLARAARHDVIAEHGYVLTLGRYVGAEDIEEDGPLPRTVCRGAGDAGETVRQKRAGDRVDPQRLVDITVLAE</sequence>
<evidence type="ECO:0000313" key="1">
    <source>
        <dbReference type="EMBL" id="VVS96931.1"/>
    </source>
</evidence>
<dbReference type="AlphaFoldDB" id="A0A5E7XS11"/>
<name>A0A5E7XS11_9SPHN</name>
<proteinExistence type="predicted"/>
<gene>
    <name evidence="1" type="ORF">SPHINGO391_120016</name>
</gene>
<accession>A0A5E7XS11</accession>
<organism evidence="1 2">
    <name type="scientific">Sphingomonas aurantiaca</name>
    <dbReference type="NCBI Taxonomy" id="185949"/>
    <lineage>
        <taxon>Bacteria</taxon>
        <taxon>Pseudomonadati</taxon>
        <taxon>Pseudomonadota</taxon>
        <taxon>Alphaproteobacteria</taxon>
        <taxon>Sphingomonadales</taxon>
        <taxon>Sphingomonadaceae</taxon>
        <taxon>Sphingomonas</taxon>
    </lineage>
</organism>
<dbReference type="Proteomes" id="UP000326857">
    <property type="component" value="Unassembled WGS sequence"/>
</dbReference>